<sequence length="274" mass="28448">MSYEVGFIGAGQMGEPMVHRLLDAGVRVRVFVRDENVGDRLRAHGATLASSLVELARESDIVICCMFSDAQLVDVALTVDGIVSNMKPGAVFVSHTTGSVDTLHRIADEGRERGISVLDAPVSGTAADIAEGGLTIMLGGDEASTQRVNPILASYGNPILLTGPLGSALNVKLVNNLLFAANLQLVADAVRLGAAMDIDSNALLRAIAHCSGSSEAVRRAVDAGGVEAFADIAKPFLRKDIAVCTEVARETGTDTGLIGRVAAEGLIDLTTVAN</sequence>
<reference evidence="6" key="1">
    <citation type="submission" date="2019-07" db="EMBL/GenBank/DDBJ databases">
        <title>Genomic Encyclopedia of Type Strains, Phase IV (KMG-IV): sequencing the most valuable type-strain genomes for metagenomic binning, comparative biology and taxonomic classification.</title>
        <authorList>
            <person name="Goeker M."/>
        </authorList>
    </citation>
    <scope>NUCLEOTIDE SEQUENCE</scope>
    <source>
        <strain evidence="6">DSM 44596</strain>
    </source>
</reference>
<feature type="domain" description="3-hydroxyisobutyrate dehydrogenase-like NAD-binding" evidence="5">
    <location>
        <begin position="166"/>
        <end position="256"/>
    </location>
</feature>
<dbReference type="EMBL" id="VNIQ01000002">
    <property type="protein sequence ID" value="TYQ06127.1"/>
    <property type="molecule type" value="Genomic_DNA"/>
</dbReference>
<keyword evidence="2" id="KW-0560">Oxidoreductase</keyword>
<dbReference type="GO" id="GO:0016491">
    <property type="term" value="F:oxidoreductase activity"/>
    <property type="evidence" value="ECO:0007669"/>
    <property type="project" value="UniProtKB-KW"/>
</dbReference>
<dbReference type="SUPFAM" id="SSF48179">
    <property type="entry name" value="6-phosphogluconate dehydrogenase C-terminal domain-like"/>
    <property type="match status" value="1"/>
</dbReference>
<gene>
    <name evidence="6" type="ORF">FNL38_102259</name>
</gene>
<dbReference type="GO" id="GO:0050661">
    <property type="term" value="F:NADP binding"/>
    <property type="evidence" value="ECO:0007669"/>
    <property type="project" value="InterPro"/>
</dbReference>
<name>A0A652YSK7_NOCGL</name>
<dbReference type="Gene3D" id="3.40.50.720">
    <property type="entry name" value="NAD(P)-binding Rossmann-like Domain"/>
    <property type="match status" value="1"/>
</dbReference>
<evidence type="ECO:0000256" key="2">
    <source>
        <dbReference type="ARBA" id="ARBA00023002"/>
    </source>
</evidence>
<dbReference type="Pfam" id="PF14833">
    <property type="entry name" value="NAD_binding_11"/>
    <property type="match status" value="1"/>
</dbReference>
<dbReference type="InterPro" id="IPR006115">
    <property type="entry name" value="6PGDH_NADP-bd"/>
</dbReference>
<comment type="similarity">
    <text evidence="1">Belongs to the HIBADH-related family.</text>
</comment>
<dbReference type="InterPro" id="IPR015815">
    <property type="entry name" value="HIBADH-related"/>
</dbReference>
<comment type="caution">
    <text evidence="6">The sequence shown here is derived from an EMBL/GenBank/DDBJ whole genome shotgun (WGS) entry which is preliminary data.</text>
</comment>
<dbReference type="Gene3D" id="1.10.1040.10">
    <property type="entry name" value="N-(1-d-carboxylethyl)-l-norvaline Dehydrogenase, domain 2"/>
    <property type="match status" value="1"/>
</dbReference>
<evidence type="ECO:0000259" key="5">
    <source>
        <dbReference type="Pfam" id="PF14833"/>
    </source>
</evidence>
<evidence type="ECO:0000256" key="1">
    <source>
        <dbReference type="ARBA" id="ARBA00009080"/>
    </source>
</evidence>
<dbReference type="InterPro" id="IPR013328">
    <property type="entry name" value="6PGD_dom2"/>
</dbReference>
<evidence type="ECO:0000256" key="3">
    <source>
        <dbReference type="ARBA" id="ARBA00023027"/>
    </source>
</evidence>
<proteinExistence type="inferred from homology"/>
<evidence type="ECO:0000259" key="4">
    <source>
        <dbReference type="Pfam" id="PF03446"/>
    </source>
</evidence>
<dbReference type="GO" id="GO:0051287">
    <property type="term" value="F:NAD binding"/>
    <property type="evidence" value="ECO:0007669"/>
    <property type="project" value="InterPro"/>
</dbReference>
<dbReference type="AlphaFoldDB" id="A0A652YSK7"/>
<dbReference type="Pfam" id="PF03446">
    <property type="entry name" value="NAD_binding_2"/>
    <property type="match status" value="1"/>
</dbReference>
<dbReference type="PANTHER" id="PTHR43060">
    <property type="entry name" value="3-HYDROXYISOBUTYRATE DEHYDROGENASE-LIKE 1, MITOCHONDRIAL-RELATED"/>
    <property type="match status" value="1"/>
</dbReference>
<dbReference type="InterPro" id="IPR029154">
    <property type="entry name" value="HIBADH-like_NADP-bd"/>
</dbReference>
<dbReference type="SUPFAM" id="SSF51735">
    <property type="entry name" value="NAD(P)-binding Rossmann-fold domains"/>
    <property type="match status" value="1"/>
</dbReference>
<dbReference type="PIRSF" id="PIRSF000103">
    <property type="entry name" value="HIBADH"/>
    <property type="match status" value="1"/>
</dbReference>
<accession>A0A652YSK7</accession>
<dbReference type="PANTHER" id="PTHR43060:SF15">
    <property type="entry name" value="3-HYDROXYISOBUTYRATE DEHYDROGENASE-LIKE 1, MITOCHONDRIAL-RELATED"/>
    <property type="match status" value="1"/>
</dbReference>
<evidence type="ECO:0000313" key="6">
    <source>
        <dbReference type="EMBL" id="TYQ06127.1"/>
    </source>
</evidence>
<protein>
    <submittedName>
        <fullName evidence="6">3-hydroxyisobutyrate dehydrogenase-like beta-hydroxyacid dehydrogenase</fullName>
    </submittedName>
</protein>
<feature type="domain" description="6-phosphogluconate dehydrogenase NADP-binding" evidence="4">
    <location>
        <begin position="4"/>
        <end position="160"/>
    </location>
</feature>
<keyword evidence="3" id="KW-0520">NAD</keyword>
<dbReference type="InterPro" id="IPR036291">
    <property type="entry name" value="NAD(P)-bd_dom_sf"/>
</dbReference>
<dbReference type="InterPro" id="IPR008927">
    <property type="entry name" value="6-PGluconate_DH-like_C_sf"/>
</dbReference>
<organism evidence="6">
    <name type="scientific">Nocardia globerula</name>
    <dbReference type="NCBI Taxonomy" id="1818"/>
    <lineage>
        <taxon>Bacteria</taxon>
        <taxon>Bacillati</taxon>
        <taxon>Actinomycetota</taxon>
        <taxon>Actinomycetes</taxon>
        <taxon>Mycobacteriales</taxon>
        <taxon>Nocardiaceae</taxon>
        <taxon>Nocardia</taxon>
    </lineage>
</organism>